<feature type="signal peptide" evidence="5">
    <location>
        <begin position="1"/>
        <end position="21"/>
    </location>
</feature>
<evidence type="ECO:0000256" key="1">
    <source>
        <dbReference type="ARBA" id="ARBA00022441"/>
    </source>
</evidence>
<keyword evidence="1" id="KW-0880">Kelch repeat</keyword>
<reference evidence="6" key="2">
    <citation type="submission" date="2023-05" db="EMBL/GenBank/DDBJ databases">
        <authorList>
            <consortium name="Lawrence Berkeley National Laboratory"/>
            <person name="Steindorff A."/>
            <person name="Hensen N."/>
            <person name="Bonometti L."/>
            <person name="Westerberg I."/>
            <person name="Brannstrom I.O."/>
            <person name="Guillou S."/>
            <person name="Cros-Aarteil S."/>
            <person name="Calhoun S."/>
            <person name="Haridas S."/>
            <person name="Kuo A."/>
            <person name="Mondo S."/>
            <person name="Pangilinan J."/>
            <person name="Riley R."/>
            <person name="Labutti K."/>
            <person name="Andreopoulos B."/>
            <person name="Lipzen A."/>
            <person name="Chen C."/>
            <person name="Yanf M."/>
            <person name="Daum C."/>
            <person name="Ng V."/>
            <person name="Clum A."/>
            <person name="Ohm R."/>
            <person name="Martin F."/>
            <person name="Silar P."/>
            <person name="Natvig D."/>
            <person name="Lalanne C."/>
            <person name="Gautier V."/>
            <person name="Ament-Velasquez S.L."/>
            <person name="Kruys A."/>
            <person name="Hutchinson M.I."/>
            <person name="Powell A.J."/>
            <person name="Barry K."/>
            <person name="Miller A.N."/>
            <person name="Grigoriev I.V."/>
            <person name="Debuchy R."/>
            <person name="Gladieux P."/>
            <person name="Thoren M.H."/>
            <person name="Johannesson H."/>
        </authorList>
    </citation>
    <scope>NUCLEOTIDE SEQUENCE</scope>
    <source>
        <strain evidence="6">CBS 508.74</strain>
    </source>
</reference>
<feature type="compositionally biased region" description="Basic and acidic residues" evidence="3">
    <location>
        <begin position="816"/>
        <end position="830"/>
    </location>
</feature>
<name>A0AAN6QHT8_9PEZI</name>
<dbReference type="Proteomes" id="UP001302812">
    <property type="component" value="Unassembled WGS sequence"/>
</dbReference>
<sequence length="830" mass="88103">MYGPVLGSISLLTASASLALSQAVWQENQVDTRICQWKQLRAHVIRDTVYLDGGDLLWQPGLADGSLVRPVNDDNPLGLIYTLNFSTPFNTTQNISAILGAISKTGGAANNLAPNYFDGALLGNHEEFFLYGGLTPKNSALTDPPGDTVLRYERYWYGPPRENFIPGFVSHNLGPDTTRYVAYGGAASAPSENMAWYFSGLRSASGGVIYDVGGRDQSTQAVNVSNRLITVDMARQQRETFSNVTLPPDIPGRANPELVWVPVGSRGILVVLGGVVFPDFVNITSKSSNEEASRAQSPSFMSTIDIYDVASGNWYRQNTTGGPGQLTRGCAVVAPAQDASSYNIYYYGGYDGLRQREPFNDDVWVLSLPSFTWVKLTSSDAEGRAGHKCVMPYPNQMLVIGGYPAEPASIPTCLTETIRVFDLSTGAWRDRYDPAVWSNYTVPSQVVEKIGGSGTGGATATTPSPSGWVSDELASVFATQYPASKITTYYPYASVGPSNTTNPNVTPTPVPDGGDGGVPSYLPPVLGTVLGLVFLTMVAVLVLLWRRRRLLRGAPSEAGTEDTRGNRIASWLRGQPTQPSEAKTPTVVSTEYSPSSSPDVERVAVPPQSIVEMMNTEVSLPVELPDNSPRAELYGTGLTGNRSQLGGSLNNGSFYITGTQQADHASLGSSPTPHPPPPPAPPTESPVYYRPDSEALGNAPMTSAMTSPTTTTTASPSTVRGNILSGVSNLSERDRAHLRQISDATVSSVTSAPGGDGRLFAGGTVAALEGFVESPAPVSPPIGAAGGGDYLTARLGHGPASVSTSASNESSQRRSVFTERREDMNEGKSG</sequence>
<dbReference type="InterPro" id="IPR011043">
    <property type="entry name" value="Gal_Oxase/kelch_b-propeller"/>
</dbReference>
<evidence type="ECO:0000256" key="4">
    <source>
        <dbReference type="SAM" id="Phobius"/>
    </source>
</evidence>
<feature type="region of interest" description="Disordered" evidence="3">
    <location>
        <begin position="775"/>
        <end position="830"/>
    </location>
</feature>
<feature type="transmembrane region" description="Helical" evidence="4">
    <location>
        <begin position="525"/>
        <end position="545"/>
    </location>
</feature>
<proteinExistence type="predicted"/>
<evidence type="ECO:0000256" key="5">
    <source>
        <dbReference type="SAM" id="SignalP"/>
    </source>
</evidence>
<keyword evidence="4" id="KW-0472">Membrane</keyword>
<keyword evidence="7" id="KW-1185">Reference proteome</keyword>
<feature type="compositionally biased region" description="Low complexity" evidence="3">
    <location>
        <begin position="699"/>
        <end position="718"/>
    </location>
</feature>
<dbReference type="InterPro" id="IPR015915">
    <property type="entry name" value="Kelch-typ_b-propeller"/>
</dbReference>
<gene>
    <name evidence="6" type="ORF">N656DRAFT_792563</name>
</gene>
<keyword evidence="5" id="KW-0732">Signal</keyword>
<dbReference type="RefSeq" id="XP_064666055.1">
    <property type="nucleotide sequence ID" value="XM_064817093.1"/>
</dbReference>
<evidence type="ECO:0000256" key="3">
    <source>
        <dbReference type="SAM" id="MobiDB-lite"/>
    </source>
</evidence>
<organism evidence="6 7">
    <name type="scientific">Canariomyces notabilis</name>
    <dbReference type="NCBI Taxonomy" id="2074819"/>
    <lineage>
        <taxon>Eukaryota</taxon>
        <taxon>Fungi</taxon>
        <taxon>Dikarya</taxon>
        <taxon>Ascomycota</taxon>
        <taxon>Pezizomycotina</taxon>
        <taxon>Sordariomycetes</taxon>
        <taxon>Sordariomycetidae</taxon>
        <taxon>Sordariales</taxon>
        <taxon>Chaetomiaceae</taxon>
        <taxon>Canariomyces</taxon>
    </lineage>
</organism>
<dbReference type="PANTHER" id="PTHR46228:SF2">
    <property type="entry name" value="KELCH REPEAT PROTEIN (AFU_ORTHOLOGUE AFUA_4G14350)"/>
    <property type="match status" value="1"/>
</dbReference>
<keyword evidence="4" id="KW-1133">Transmembrane helix</keyword>
<feature type="chain" id="PRO_5042853039" evidence="5">
    <location>
        <begin position="22"/>
        <end position="830"/>
    </location>
</feature>
<dbReference type="GeneID" id="89941218"/>
<comment type="caution">
    <text evidence="6">The sequence shown here is derived from an EMBL/GenBank/DDBJ whole genome shotgun (WGS) entry which is preliminary data.</text>
</comment>
<feature type="region of interest" description="Disordered" evidence="3">
    <location>
        <begin position="556"/>
        <end position="602"/>
    </location>
</feature>
<keyword evidence="4" id="KW-0812">Transmembrane</keyword>
<dbReference type="Gene3D" id="2.120.10.80">
    <property type="entry name" value="Kelch-type beta propeller"/>
    <property type="match status" value="1"/>
</dbReference>
<reference evidence="6" key="1">
    <citation type="journal article" date="2023" name="Mol. Phylogenet. Evol.">
        <title>Genome-scale phylogeny and comparative genomics of the fungal order Sordariales.</title>
        <authorList>
            <person name="Hensen N."/>
            <person name="Bonometti L."/>
            <person name="Westerberg I."/>
            <person name="Brannstrom I.O."/>
            <person name="Guillou S."/>
            <person name="Cros-Aarteil S."/>
            <person name="Calhoun S."/>
            <person name="Haridas S."/>
            <person name="Kuo A."/>
            <person name="Mondo S."/>
            <person name="Pangilinan J."/>
            <person name="Riley R."/>
            <person name="LaButti K."/>
            <person name="Andreopoulos B."/>
            <person name="Lipzen A."/>
            <person name="Chen C."/>
            <person name="Yan M."/>
            <person name="Daum C."/>
            <person name="Ng V."/>
            <person name="Clum A."/>
            <person name="Steindorff A."/>
            <person name="Ohm R.A."/>
            <person name="Martin F."/>
            <person name="Silar P."/>
            <person name="Natvig D.O."/>
            <person name="Lalanne C."/>
            <person name="Gautier V."/>
            <person name="Ament-Velasquez S.L."/>
            <person name="Kruys A."/>
            <person name="Hutchinson M.I."/>
            <person name="Powell A.J."/>
            <person name="Barry K."/>
            <person name="Miller A.N."/>
            <person name="Grigoriev I.V."/>
            <person name="Debuchy R."/>
            <person name="Gladieux P."/>
            <person name="Hiltunen Thoren M."/>
            <person name="Johannesson H."/>
        </authorList>
    </citation>
    <scope>NUCLEOTIDE SEQUENCE</scope>
    <source>
        <strain evidence="6">CBS 508.74</strain>
    </source>
</reference>
<keyword evidence="2" id="KW-0677">Repeat</keyword>
<dbReference type="PANTHER" id="PTHR46228">
    <property type="entry name" value="KELCH DOMAIN-CONTAINING PROTEIN"/>
    <property type="match status" value="1"/>
</dbReference>
<feature type="compositionally biased region" description="Pro residues" evidence="3">
    <location>
        <begin position="672"/>
        <end position="684"/>
    </location>
</feature>
<dbReference type="SUPFAM" id="SSF50965">
    <property type="entry name" value="Galactose oxidase, central domain"/>
    <property type="match status" value="1"/>
</dbReference>
<protein>
    <submittedName>
        <fullName evidence="6">Uncharacterized protein</fullName>
    </submittedName>
</protein>
<dbReference type="EMBL" id="MU853363">
    <property type="protein sequence ID" value="KAK4108485.1"/>
    <property type="molecule type" value="Genomic_DNA"/>
</dbReference>
<evidence type="ECO:0000256" key="2">
    <source>
        <dbReference type="ARBA" id="ARBA00022737"/>
    </source>
</evidence>
<feature type="compositionally biased region" description="Polar residues" evidence="3">
    <location>
        <begin position="575"/>
        <end position="598"/>
    </location>
</feature>
<evidence type="ECO:0000313" key="7">
    <source>
        <dbReference type="Proteomes" id="UP001302812"/>
    </source>
</evidence>
<feature type="compositionally biased region" description="Low complexity" evidence="3">
    <location>
        <begin position="801"/>
        <end position="810"/>
    </location>
</feature>
<accession>A0AAN6QHT8</accession>
<dbReference type="AlphaFoldDB" id="A0AAN6QHT8"/>
<evidence type="ECO:0000313" key="6">
    <source>
        <dbReference type="EMBL" id="KAK4108485.1"/>
    </source>
</evidence>
<feature type="region of interest" description="Disordered" evidence="3">
    <location>
        <begin position="661"/>
        <end position="723"/>
    </location>
</feature>